<keyword evidence="2" id="KW-0012">Acyltransferase</keyword>
<keyword evidence="2" id="KW-0808">Transferase</keyword>
<dbReference type="Pfam" id="PF13302">
    <property type="entry name" value="Acetyltransf_3"/>
    <property type="match status" value="1"/>
</dbReference>
<dbReference type="PANTHER" id="PTHR43415">
    <property type="entry name" value="SPERMIDINE N(1)-ACETYLTRANSFERASE"/>
    <property type="match status" value="1"/>
</dbReference>
<accession>A0A645EV47</accession>
<dbReference type="PANTHER" id="PTHR43415:SF3">
    <property type="entry name" value="GNAT-FAMILY ACETYLTRANSFERASE"/>
    <property type="match status" value="1"/>
</dbReference>
<comment type="caution">
    <text evidence="2">The sequence shown here is derived from an EMBL/GenBank/DDBJ whole genome shotgun (WGS) entry which is preliminary data.</text>
</comment>
<dbReference type="EC" id="2.3.1.57" evidence="2"/>
<dbReference type="PROSITE" id="PS51186">
    <property type="entry name" value="GNAT"/>
    <property type="match status" value="1"/>
</dbReference>
<organism evidence="2">
    <name type="scientific">bioreactor metagenome</name>
    <dbReference type="NCBI Taxonomy" id="1076179"/>
    <lineage>
        <taxon>unclassified sequences</taxon>
        <taxon>metagenomes</taxon>
        <taxon>ecological metagenomes</taxon>
    </lineage>
</organism>
<name>A0A645EV47_9ZZZZ</name>
<evidence type="ECO:0000313" key="2">
    <source>
        <dbReference type="EMBL" id="MPN05306.1"/>
    </source>
</evidence>
<dbReference type="Gene3D" id="3.40.630.30">
    <property type="match status" value="1"/>
</dbReference>
<dbReference type="CDD" id="cd04301">
    <property type="entry name" value="NAT_SF"/>
    <property type="match status" value="1"/>
</dbReference>
<dbReference type="SUPFAM" id="SSF55729">
    <property type="entry name" value="Acyl-CoA N-acyltransferases (Nat)"/>
    <property type="match status" value="1"/>
</dbReference>
<dbReference type="EMBL" id="VSSQ01051219">
    <property type="protein sequence ID" value="MPN05306.1"/>
    <property type="molecule type" value="Genomic_DNA"/>
</dbReference>
<protein>
    <submittedName>
        <fullName evidence="2">Spermidine N(1)-acetyltransferase</fullName>
        <ecNumber evidence="2">2.3.1.57</ecNumber>
    </submittedName>
</protein>
<gene>
    <name evidence="2" type="primary">speG_12</name>
    <name evidence="2" type="ORF">SDC9_152556</name>
</gene>
<dbReference type="GO" id="GO:0004145">
    <property type="term" value="F:diamine N-acetyltransferase activity"/>
    <property type="evidence" value="ECO:0007669"/>
    <property type="project" value="UniProtKB-EC"/>
</dbReference>
<feature type="domain" description="N-acetyltransferase" evidence="1">
    <location>
        <begin position="7"/>
        <end position="165"/>
    </location>
</feature>
<proteinExistence type="predicted"/>
<reference evidence="2" key="1">
    <citation type="submission" date="2019-08" db="EMBL/GenBank/DDBJ databases">
        <authorList>
            <person name="Kucharzyk K."/>
            <person name="Murdoch R.W."/>
            <person name="Higgins S."/>
            <person name="Loffler F."/>
        </authorList>
    </citation>
    <scope>NUCLEOTIDE SEQUENCE</scope>
</reference>
<dbReference type="AlphaFoldDB" id="A0A645EV47"/>
<sequence length="175" mass="20178">MYYGKNIKLRALRPEDLPYIMEYVNDFETYSSFTDSAPIPKTEAFQALWLAHSTREDLITFAIAEIMTDECVGTIQLRAIDRPSHHSLFSIILRPASRGKGYGTDALRTLLRFAFHELNLHKVTLTVYASNPGGQRLYEKCGFRLEGRLRQQVYRQGKYEDQLVYSILDREFGGS</sequence>
<dbReference type="InterPro" id="IPR000182">
    <property type="entry name" value="GNAT_dom"/>
</dbReference>
<dbReference type="InterPro" id="IPR016181">
    <property type="entry name" value="Acyl_CoA_acyltransferase"/>
</dbReference>
<evidence type="ECO:0000259" key="1">
    <source>
        <dbReference type="PROSITE" id="PS51186"/>
    </source>
</evidence>